<dbReference type="EMBL" id="UGNV01000001">
    <property type="protein sequence ID" value="STX28488.1"/>
    <property type="molecule type" value="Genomic_DNA"/>
</dbReference>
<dbReference type="AlphaFoldDB" id="A0A378HZW4"/>
<dbReference type="SUPFAM" id="SSF53474">
    <property type="entry name" value="alpha/beta-Hydrolases"/>
    <property type="match status" value="1"/>
</dbReference>
<dbReference type="RefSeq" id="WP_115302228.1">
    <property type="nucleotide sequence ID" value="NZ_CAAAHO010000001.1"/>
</dbReference>
<evidence type="ECO:0000256" key="2">
    <source>
        <dbReference type="ARBA" id="ARBA00022963"/>
    </source>
</evidence>
<dbReference type="PANTHER" id="PTHR10272">
    <property type="entry name" value="PLATELET-ACTIVATING FACTOR ACETYLHYDROLASE"/>
    <property type="match status" value="1"/>
</dbReference>
<evidence type="ECO:0000313" key="5">
    <source>
        <dbReference type="Proteomes" id="UP000254968"/>
    </source>
</evidence>
<dbReference type="GO" id="GO:0003847">
    <property type="term" value="F:1-alkyl-2-acetylglycerophosphocholine esterase activity"/>
    <property type="evidence" value="ECO:0007669"/>
    <property type="project" value="TreeGrafter"/>
</dbReference>
<protein>
    <submittedName>
        <fullName evidence="4">Predicted dienelactone hydrolase</fullName>
    </submittedName>
</protein>
<sequence>MRCKGYLKLALSIYLLPKLVWAIALPPALEGPYRVGHTSIILQDFSRAPNVIIPDSIYQSYGLQEAFVRSLYENRGRRFIVDIWYPSQSTVTSPLAEYTFNHTVESDMPPYVPFPTTIANCRNDYELLGPLAKTALNAPFNNIPPSAPNANPPPPPYSQVVCPGEATINFYSKIATENLPVAPGNFPVIVYSHGNGGQAIEFYKVAERLANNGFIVAALNHGNGYTNYYYNLLAPNIQSLDYVYSNLDFTIPPDNIADINFLVENLITKNSQDTNTPSFQNHININQFGAAGFSLGACNALILAGGSNTLGIAANPRFKAIMPYETCASDDYIEAPVSSNENIRSITLPVFTIYGDSSYARNRVFNLLPSQQAPKYEVILKNSAHQLDSSFCAIYEAQFKFLAANPNPQAFLPNENLFFGGVSTNSGLSNLLNTCPKTTIPANYYSLTNIVIDSSNYWSATLPSFNTQLEYLYGYNPLPWVFDIPPGNFPRYLDEDKLSHFLAFYGTAFFKRYLTNDTNYDNYLKPGFTQKFMPEQRMTKCFKGVCEKTNRLG</sequence>
<keyword evidence="3" id="KW-0443">Lipid metabolism</keyword>
<keyword evidence="5" id="KW-1185">Reference proteome</keyword>
<dbReference type="OrthoDB" id="192696at2"/>
<dbReference type="Proteomes" id="UP000254968">
    <property type="component" value="Unassembled WGS sequence"/>
</dbReference>
<organism evidence="4 5">
    <name type="scientific">Legionella beliardensis</name>
    <dbReference type="NCBI Taxonomy" id="91822"/>
    <lineage>
        <taxon>Bacteria</taxon>
        <taxon>Pseudomonadati</taxon>
        <taxon>Pseudomonadota</taxon>
        <taxon>Gammaproteobacteria</taxon>
        <taxon>Legionellales</taxon>
        <taxon>Legionellaceae</taxon>
        <taxon>Legionella</taxon>
    </lineage>
</organism>
<evidence type="ECO:0000256" key="3">
    <source>
        <dbReference type="ARBA" id="ARBA00023098"/>
    </source>
</evidence>
<keyword evidence="2" id="KW-0442">Lipid degradation</keyword>
<dbReference type="Gene3D" id="3.40.50.1820">
    <property type="entry name" value="alpha/beta hydrolase"/>
    <property type="match status" value="1"/>
</dbReference>
<dbReference type="PANTHER" id="PTHR10272:SF0">
    <property type="entry name" value="PLATELET-ACTIVATING FACTOR ACETYLHYDROLASE"/>
    <property type="match status" value="1"/>
</dbReference>
<evidence type="ECO:0000256" key="1">
    <source>
        <dbReference type="ARBA" id="ARBA00022801"/>
    </source>
</evidence>
<name>A0A378HZW4_9GAMM</name>
<dbReference type="Pfam" id="PF03403">
    <property type="entry name" value="PAF-AH_p_II"/>
    <property type="match status" value="1"/>
</dbReference>
<proteinExistence type="predicted"/>
<gene>
    <name evidence="4" type="ORF">NCTC13315_01018</name>
</gene>
<keyword evidence="1 4" id="KW-0378">Hydrolase</keyword>
<accession>A0A378HZW4</accession>
<dbReference type="GO" id="GO:0016042">
    <property type="term" value="P:lipid catabolic process"/>
    <property type="evidence" value="ECO:0007669"/>
    <property type="project" value="UniProtKB-KW"/>
</dbReference>
<evidence type="ECO:0000313" key="4">
    <source>
        <dbReference type="EMBL" id="STX28488.1"/>
    </source>
</evidence>
<dbReference type="InterPro" id="IPR029058">
    <property type="entry name" value="AB_hydrolase_fold"/>
</dbReference>
<reference evidence="4 5" key="1">
    <citation type="submission" date="2018-06" db="EMBL/GenBank/DDBJ databases">
        <authorList>
            <consortium name="Pathogen Informatics"/>
            <person name="Doyle S."/>
        </authorList>
    </citation>
    <scope>NUCLEOTIDE SEQUENCE [LARGE SCALE GENOMIC DNA]</scope>
    <source>
        <strain evidence="4 5">NCTC13315</strain>
    </source>
</reference>